<feature type="transmembrane region" description="Helical" evidence="2">
    <location>
        <begin position="55"/>
        <end position="77"/>
    </location>
</feature>
<evidence type="ECO:0000256" key="2">
    <source>
        <dbReference type="SAM" id="Phobius"/>
    </source>
</evidence>
<accession>A0A1G9EFK0</accession>
<dbReference type="STRING" id="1075417.SAMN05421823_103452"/>
<evidence type="ECO:0000259" key="3">
    <source>
        <dbReference type="Pfam" id="PF01433"/>
    </source>
</evidence>
<name>A0A1G9EFK0_9BACT</name>
<dbReference type="GO" id="GO:0008270">
    <property type="term" value="F:zinc ion binding"/>
    <property type="evidence" value="ECO:0007669"/>
    <property type="project" value="InterPro"/>
</dbReference>
<feature type="transmembrane region" description="Helical" evidence="2">
    <location>
        <begin position="535"/>
        <end position="553"/>
    </location>
</feature>
<dbReference type="InterPro" id="IPR027268">
    <property type="entry name" value="Peptidase_M4/M1_CTD_sf"/>
</dbReference>
<feature type="domain" description="Peptidase M1 membrane alanine aminopeptidase" evidence="3">
    <location>
        <begin position="880"/>
        <end position="1078"/>
    </location>
</feature>
<proteinExistence type="predicted"/>
<feature type="region of interest" description="Disordered" evidence="1">
    <location>
        <begin position="752"/>
        <end position="783"/>
    </location>
</feature>
<dbReference type="AlphaFoldDB" id="A0A1G9EFK0"/>
<feature type="transmembrane region" description="Helical" evidence="2">
    <location>
        <begin position="20"/>
        <end position="43"/>
    </location>
</feature>
<protein>
    <submittedName>
        <fullName evidence="4">Peptidase family M1</fullName>
    </submittedName>
</protein>
<dbReference type="SUPFAM" id="SSF55486">
    <property type="entry name" value="Metalloproteases ('zincins'), catalytic domain"/>
    <property type="match status" value="1"/>
</dbReference>
<feature type="transmembrane region" description="Helical" evidence="2">
    <location>
        <begin position="416"/>
        <end position="438"/>
    </location>
</feature>
<dbReference type="OrthoDB" id="100605at2"/>
<keyword evidence="2" id="KW-0472">Membrane</keyword>
<feature type="transmembrane region" description="Helical" evidence="2">
    <location>
        <begin position="371"/>
        <end position="389"/>
    </location>
</feature>
<reference evidence="4 5" key="1">
    <citation type="submission" date="2016-10" db="EMBL/GenBank/DDBJ databases">
        <authorList>
            <person name="de Groot N.N."/>
        </authorList>
    </citation>
    <scope>NUCLEOTIDE SEQUENCE [LARGE SCALE GENOMIC DNA]</scope>
    <source>
        <strain evidence="4 5">DSM 25186</strain>
    </source>
</reference>
<feature type="transmembrane region" description="Helical" evidence="2">
    <location>
        <begin position="154"/>
        <end position="173"/>
    </location>
</feature>
<keyword evidence="2" id="KW-1133">Transmembrane helix</keyword>
<dbReference type="GO" id="GO:0008237">
    <property type="term" value="F:metallopeptidase activity"/>
    <property type="evidence" value="ECO:0007669"/>
    <property type="project" value="InterPro"/>
</dbReference>
<dbReference type="Proteomes" id="UP000198510">
    <property type="component" value="Unassembled WGS sequence"/>
</dbReference>
<dbReference type="EMBL" id="FNFO01000003">
    <property type="protein sequence ID" value="SDK74805.1"/>
    <property type="molecule type" value="Genomic_DNA"/>
</dbReference>
<feature type="transmembrane region" description="Helical" evidence="2">
    <location>
        <begin position="180"/>
        <end position="200"/>
    </location>
</feature>
<feature type="transmembrane region" description="Helical" evidence="2">
    <location>
        <begin position="248"/>
        <end position="272"/>
    </location>
</feature>
<feature type="transmembrane region" description="Helical" evidence="2">
    <location>
        <begin position="106"/>
        <end position="134"/>
    </location>
</feature>
<dbReference type="Pfam" id="PF01433">
    <property type="entry name" value="Peptidase_M1"/>
    <property type="match status" value="1"/>
</dbReference>
<feature type="transmembrane region" description="Helical" evidence="2">
    <location>
        <begin position="574"/>
        <end position="595"/>
    </location>
</feature>
<evidence type="ECO:0000256" key="1">
    <source>
        <dbReference type="SAM" id="MobiDB-lite"/>
    </source>
</evidence>
<feature type="compositionally biased region" description="Basic and acidic residues" evidence="1">
    <location>
        <begin position="752"/>
        <end position="777"/>
    </location>
</feature>
<dbReference type="InterPro" id="IPR014782">
    <property type="entry name" value="Peptidase_M1_dom"/>
</dbReference>
<feature type="transmembrane region" description="Helical" evidence="2">
    <location>
        <begin position="450"/>
        <end position="474"/>
    </location>
</feature>
<gene>
    <name evidence="4" type="ORF">SAMN05421823_103452</name>
</gene>
<evidence type="ECO:0000313" key="4">
    <source>
        <dbReference type="EMBL" id="SDK74805.1"/>
    </source>
</evidence>
<keyword evidence="5" id="KW-1185">Reference proteome</keyword>
<keyword evidence="2" id="KW-0812">Transmembrane</keyword>
<dbReference type="RefSeq" id="WP_089681450.1">
    <property type="nucleotide sequence ID" value="NZ_FNFO01000003.1"/>
</dbReference>
<feature type="transmembrane region" description="Helical" evidence="2">
    <location>
        <begin position="481"/>
        <end position="500"/>
    </location>
</feature>
<feature type="transmembrane region" description="Helical" evidence="2">
    <location>
        <begin position="330"/>
        <end position="351"/>
    </location>
</feature>
<dbReference type="Gene3D" id="1.10.390.10">
    <property type="entry name" value="Neutral Protease Domain 2"/>
    <property type="match status" value="1"/>
</dbReference>
<evidence type="ECO:0000313" key="5">
    <source>
        <dbReference type="Proteomes" id="UP000198510"/>
    </source>
</evidence>
<organism evidence="4 5">
    <name type="scientific">Catalinimonas alkaloidigena</name>
    <dbReference type="NCBI Taxonomy" id="1075417"/>
    <lineage>
        <taxon>Bacteria</taxon>
        <taxon>Pseudomonadati</taxon>
        <taxon>Bacteroidota</taxon>
        <taxon>Cytophagia</taxon>
        <taxon>Cytophagales</taxon>
        <taxon>Catalimonadaceae</taxon>
        <taxon>Catalinimonas</taxon>
    </lineage>
</organism>
<sequence>MLSEIFLFELKYRAKRPATYLYFFIFLLLSFLATATDNVRIGISSEKVLKNAPVFIYNFTIILSVFGALVSSAVMGVPTYRDLEHGTDRYFFALPIKKSAYLGGRFLGSFVTLVFIMLGIYVGILLGAAVAPLFGWVDADKFGPFHVVHYLQPMLLFLLPNLFFLGAVFFSAVTLSRNIMAAYAGGIVLLVGYLIADSLISDLDNVTLSALLDPFGLNAYTDVSKYWSIAEQNNSLVPLAGLVLWNRLIWVGVGVVLLAITFTRFSFQDFLLGRTKRKKKGRKAKTADATQAPVSLESLPRVTPDYSFGVHFRQMFRLAGMEFRSATKDVYFIVILLAGVLFMFLDAWFGNTLYGTPSLPTTSTMIELKEGSFFFFVMILIIFYTGELVHRDRSLKFAQISDTFPVPNWLVYGSKYLALAYICVLLVTTIMVVGILFQTIKGYFHYELDVYFIDLFVLTLPFYLVIVGLAFFVHILVNNKFVGHFAVIAIWVTVLGFRIAEFRHNLYLFGGRPGYLYSEMNGFGHFFAPLLSFNAYWLLLAGVMLLIGNVMWFRGVEENFKNRFQIAQQRFDRPIALTLVLLLVGFVAMGAWIFYNTNVQNEYRTIDEGKQIAADYEKQYKQYEDVPQPKITDVYLEVDLFPAERRADVRGRFRLKNKTNQTIDSLHVQVGKEYGLSNFRIGGAAPETLLDDPRLTYAIYRLPRPLAPGDTTTMQFTMQAQNRGFTNEGYNRELIYNGTFFDTSVLPSFGYSEDREMSSDDDREEYDLPEKDQRAPEIDDPVARNNSFVGDDADYVNFEAVLSTAPDQIAIAPGYLQREWEADGRKYYHYQSEAPGFYYFSIVSARYEVVRDTWTSPDGKTVNLEIYHHPGHERNLDRVMDGMKRSLAYYSKNFGPYQHRQLRILEFPRYSTFAQSFANTVPFSEAFGWQADFSDPEDTDYMFYVTAHEVAHQWWGHQVMPRATKGASTVSETMSQYSALMVMKEKYGEAQMQKFLEYELDSYLRGRAGEDKYEPTILENDGQAYVHYRKGSVAMYALQDFIGEDKLNRALHQYVNSVKFGEAPYTSSRELYAAIQSVTPDSLTYLLTDLWERRALYENRITDAEYEKLSDDRYKVTLTVQTKKYYADSLGAEEETPMNDWVDIGILKDVTEDGQTVKKPLYLQKHRLTGGEHTLEFTVPEKPDRAGVDPFNILLDRNPDDNVTKVSAG</sequence>